<organism evidence="13 14">
    <name type="scientific">Herbinix hemicellulosilytica</name>
    <dbReference type="NCBI Taxonomy" id="1564487"/>
    <lineage>
        <taxon>Bacteria</taxon>
        <taxon>Bacillati</taxon>
        <taxon>Bacillota</taxon>
        <taxon>Clostridia</taxon>
        <taxon>Lachnospirales</taxon>
        <taxon>Lachnospiraceae</taxon>
        <taxon>Herbinix</taxon>
    </lineage>
</organism>
<evidence type="ECO:0000256" key="9">
    <source>
        <dbReference type="ARBA" id="ARBA00030409"/>
    </source>
</evidence>
<protein>
    <recommendedName>
        <fullName evidence="4 11">Phosphoribosylaminoimidazole-succinocarboxamide synthase</fullName>
        <ecNumber evidence="3 11">6.3.2.6</ecNumber>
    </recommendedName>
    <alternativeName>
        <fullName evidence="9 11">SAICAR synthetase</fullName>
    </alternativeName>
</protein>
<evidence type="ECO:0000256" key="5">
    <source>
        <dbReference type="ARBA" id="ARBA00022598"/>
    </source>
</evidence>
<dbReference type="GO" id="GO:0009236">
    <property type="term" value="P:cobalamin biosynthetic process"/>
    <property type="evidence" value="ECO:0007669"/>
    <property type="project" value="InterPro"/>
</dbReference>
<evidence type="ECO:0000313" key="13">
    <source>
        <dbReference type="EMBL" id="CRZ35546.1"/>
    </source>
</evidence>
<gene>
    <name evidence="13" type="primary">purC3</name>
    <name evidence="11" type="synonym">purC</name>
    <name evidence="13" type="ORF">HHT355_2358</name>
</gene>
<evidence type="ECO:0000256" key="10">
    <source>
        <dbReference type="ARBA" id="ARBA00048475"/>
    </source>
</evidence>
<dbReference type="PROSITE" id="PS01058">
    <property type="entry name" value="SAICAR_SYNTHETASE_2"/>
    <property type="match status" value="1"/>
</dbReference>
<comment type="catalytic activity">
    <reaction evidence="10 11">
        <text>5-amino-1-(5-phospho-D-ribosyl)imidazole-4-carboxylate + L-aspartate + ATP = (2S)-2-[5-amino-1-(5-phospho-beta-D-ribosyl)imidazole-4-carboxamido]succinate + ADP + phosphate + 2 H(+)</text>
        <dbReference type="Rhea" id="RHEA:22628"/>
        <dbReference type="ChEBI" id="CHEBI:15378"/>
        <dbReference type="ChEBI" id="CHEBI:29991"/>
        <dbReference type="ChEBI" id="CHEBI:30616"/>
        <dbReference type="ChEBI" id="CHEBI:43474"/>
        <dbReference type="ChEBI" id="CHEBI:58443"/>
        <dbReference type="ChEBI" id="CHEBI:77657"/>
        <dbReference type="ChEBI" id="CHEBI:456216"/>
        <dbReference type="EC" id="6.3.2.6"/>
    </reaction>
</comment>
<dbReference type="Gene3D" id="3.30.200.20">
    <property type="entry name" value="Phosphorylase Kinase, domain 1"/>
    <property type="match status" value="1"/>
</dbReference>
<dbReference type="InterPro" id="IPR001636">
    <property type="entry name" value="SAICAR_synth"/>
</dbReference>
<dbReference type="PANTHER" id="PTHR43599">
    <property type="entry name" value="MULTIFUNCTIONAL PROTEIN ADE2"/>
    <property type="match status" value="1"/>
</dbReference>
<evidence type="ECO:0000256" key="11">
    <source>
        <dbReference type="HAMAP-Rule" id="MF_00137"/>
    </source>
</evidence>
<reference evidence="13 14" key="1">
    <citation type="submission" date="2015-06" db="EMBL/GenBank/DDBJ databases">
        <authorList>
            <person name="Wibberg Daniel"/>
        </authorList>
    </citation>
    <scope>NUCLEOTIDE SEQUENCE [LARGE SCALE GENOMIC DNA]</scope>
    <source>
        <strain evidence="13 14">T3/55T</strain>
    </source>
</reference>
<comment type="similarity">
    <text evidence="2 11">Belongs to the SAICAR synthetase family.</text>
</comment>
<dbReference type="RefSeq" id="WP_103203625.1">
    <property type="nucleotide sequence ID" value="NZ_CVTD020000026.1"/>
</dbReference>
<dbReference type="OrthoDB" id="9801549at2"/>
<evidence type="ECO:0000259" key="12">
    <source>
        <dbReference type="Pfam" id="PF01259"/>
    </source>
</evidence>
<dbReference type="InterPro" id="IPR033934">
    <property type="entry name" value="SAICAR_synt_PurC"/>
</dbReference>
<dbReference type="AlphaFoldDB" id="A0A0H5SLC0"/>
<evidence type="ECO:0000256" key="2">
    <source>
        <dbReference type="ARBA" id="ARBA00010190"/>
    </source>
</evidence>
<accession>A0A0H5SLC0</accession>
<feature type="domain" description="SAICAR synthetase/ADE2 N-terminal" evidence="12">
    <location>
        <begin position="5"/>
        <end position="229"/>
    </location>
</feature>
<evidence type="ECO:0000256" key="1">
    <source>
        <dbReference type="ARBA" id="ARBA00004672"/>
    </source>
</evidence>
<sequence length="236" mass="26713">MDRILYEGKSKIIYEGEDENSYIIRFKDTATAFNGVKKEEIPEKGRLNAEISNLLYEYLEENGIKTHLIKVIDETTILVRKAEIVMVEVIIRNLAAGSFSKKYGVPEGTPLANTVVEFSLKSDELGDPMINDSQITALKIATAEELKEMSEQAKKINELLSGLFLKAGIILVDFKLEFGRAGKEIILCDEISPDSCRFWDANTKEKLDKDRFRRDLGNVTEGYKEVLRRLKDVIGV</sequence>
<keyword evidence="7 11" id="KW-0658">Purine biosynthesis</keyword>
<dbReference type="GO" id="GO:0006189">
    <property type="term" value="P:'de novo' IMP biosynthetic process"/>
    <property type="evidence" value="ECO:0007669"/>
    <property type="project" value="UniProtKB-UniRule"/>
</dbReference>
<dbReference type="Gene3D" id="3.30.470.20">
    <property type="entry name" value="ATP-grasp fold, B domain"/>
    <property type="match status" value="1"/>
</dbReference>
<keyword evidence="5 11" id="KW-0436">Ligase</keyword>
<keyword evidence="6 11" id="KW-0547">Nucleotide-binding</keyword>
<evidence type="ECO:0000256" key="4">
    <source>
        <dbReference type="ARBA" id="ARBA00016460"/>
    </source>
</evidence>
<dbReference type="NCBIfam" id="TIGR00081">
    <property type="entry name" value="purC"/>
    <property type="match status" value="1"/>
</dbReference>
<evidence type="ECO:0000313" key="14">
    <source>
        <dbReference type="Proteomes" id="UP000236497"/>
    </source>
</evidence>
<dbReference type="EMBL" id="CVTD020000026">
    <property type="protein sequence ID" value="CRZ35546.1"/>
    <property type="molecule type" value="Genomic_DNA"/>
</dbReference>
<dbReference type="Pfam" id="PF01259">
    <property type="entry name" value="SAICAR_synt"/>
    <property type="match status" value="1"/>
</dbReference>
<dbReference type="CDD" id="cd01415">
    <property type="entry name" value="SAICAR_synt_PurC"/>
    <property type="match status" value="1"/>
</dbReference>
<dbReference type="SUPFAM" id="SSF56104">
    <property type="entry name" value="SAICAR synthase-like"/>
    <property type="match status" value="1"/>
</dbReference>
<dbReference type="FunFam" id="3.30.470.20:FF:000006">
    <property type="entry name" value="Phosphoribosylaminoimidazole-succinocarboxamide synthase"/>
    <property type="match status" value="1"/>
</dbReference>
<dbReference type="InterPro" id="IPR050089">
    <property type="entry name" value="SAICAR_synthetase"/>
</dbReference>
<name>A0A0H5SLC0_HERHM</name>
<dbReference type="InterPro" id="IPR018236">
    <property type="entry name" value="SAICAR_synthetase_CS"/>
</dbReference>
<dbReference type="InterPro" id="IPR028923">
    <property type="entry name" value="SAICAR_synt/ADE2_N"/>
</dbReference>
<evidence type="ECO:0000256" key="3">
    <source>
        <dbReference type="ARBA" id="ARBA00012217"/>
    </source>
</evidence>
<dbReference type="PANTHER" id="PTHR43599:SF3">
    <property type="entry name" value="SI:DKEY-6E2.2"/>
    <property type="match status" value="1"/>
</dbReference>
<dbReference type="GO" id="GO:0005524">
    <property type="term" value="F:ATP binding"/>
    <property type="evidence" value="ECO:0007669"/>
    <property type="project" value="UniProtKB-KW"/>
</dbReference>
<evidence type="ECO:0000256" key="8">
    <source>
        <dbReference type="ARBA" id="ARBA00022840"/>
    </source>
</evidence>
<evidence type="ECO:0000256" key="7">
    <source>
        <dbReference type="ARBA" id="ARBA00022755"/>
    </source>
</evidence>
<dbReference type="EC" id="6.3.2.6" evidence="3 11"/>
<dbReference type="Proteomes" id="UP000236497">
    <property type="component" value="Unassembled WGS sequence"/>
</dbReference>
<keyword evidence="8 11" id="KW-0067">ATP-binding</keyword>
<dbReference type="UniPathway" id="UPA00074">
    <property type="reaction ID" value="UER00131"/>
</dbReference>
<dbReference type="HAMAP" id="MF_00137">
    <property type="entry name" value="SAICAR_synth"/>
    <property type="match status" value="1"/>
</dbReference>
<keyword evidence="14" id="KW-1185">Reference proteome</keyword>
<proteinExistence type="inferred from homology"/>
<dbReference type="GO" id="GO:0004639">
    <property type="term" value="F:phosphoribosylaminoimidazolesuccinocarboxamide synthase activity"/>
    <property type="evidence" value="ECO:0007669"/>
    <property type="project" value="UniProtKB-UniRule"/>
</dbReference>
<evidence type="ECO:0000256" key="6">
    <source>
        <dbReference type="ARBA" id="ARBA00022741"/>
    </source>
</evidence>
<comment type="pathway">
    <text evidence="1 11">Purine metabolism; IMP biosynthesis via de novo pathway; 5-amino-1-(5-phospho-D-ribosyl)imidazole-4-carboxamide from 5-amino-1-(5-phospho-D-ribosyl)imidazole-4-carboxylate: step 1/2.</text>
</comment>